<keyword evidence="8" id="KW-1185">Reference proteome</keyword>
<reference evidence="7 8" key="1">
    <citation type="submission" date="2023-12" db="EMBL/GenBank/DDBJ databases">
        <title>A high-quality genome assembly for Dillenia turbinata (Dilleniales).</title>
        <authorList>
            <person name="Chanderbali A."/>
        </authorList>
    </citation>
    <scope>NUCLEOTIDE SEQUENCE [LARGE SCALE GENOMIC DNA]</scope>
    <source>
        <strain evidence="7">LSX21</strain>
        <tissue evidence="7">Leaf</tissue>
    </source>
</reference>
<evidence type="ECO:0000256" key="4">
    <source>
        <dbReference type="ARBA" id="ARBA00022989"/>
    </source>
</evidence>
<feature type="transmembrane region" description="Helical" evidence="6">
    <location>
        <begin position="105"/>
        <end position="126"/>
    </location>
</feature>
<dbReference type="InterPro" id="IPR006904">
    <property type="entry name" value="DUF716"/>
</dbReference>
<feature type="transmembrane region" description="Helical" evidence="6">
    <location>
        <begin position="188"/>
        <end position="213"/>
    </location>
</feature>
<evidence type="ECO:0000256" key="1">
    <source>
        <dbReference type="ARBA" id="ARBA00004141"/>
    </source>
</evidence>
<dbReference type="EMBL" id="JBAMMX010000007">
    <property type="protein sequence ID" value="KAK6937029.1"/>
    <property type="molecule type" value="Genomic_DNA"/>
</dbReference>
<dbReference type="GO" id="GO:0004252">
    <property type="term" value="F:serine-type endopeptidase activity"/>
    <property type="evidence" value="ECO:0007669"/>
    <property type="project" value="InterPro"/>
</dbReference>
<evidence type="ECO:0000256" key="6">
    <source>
        <dbReference type="SAM" id="Phobius"/>
    </source>
</evidence>
<evidence type="ECO:0000256" key="3">
    <source>
        <dbReference type="ARBA" id="ARBA00022692"/>
    </source>
</evidence>
<dbReference type="GO" id="GO:0016020">
    <property type="term" value="C:membrane"/>
    <property type="evidence" value="ECO:0007669"/>
    <property type="project" value="UniProtKB-SubCell"/>
</dbReference>
<comment type="subcellular location">
    <subcellularLocation>
        <location evidence="1">Membrane</location>
        <topology evidence="1">Multi-pass membrane protein</topology>
    </subcellularLocation>
</comment>
<evidence type="ECO:0000313" key="8">
    <source>
        <dbReference type="Proteomes" id="UP001370490"/>
    </source>
</evidence>
<dbReference type="PANTHER" id="PTHR46285">
    <property type="entry name" value="PROTEINASE INHIBITOR I4, SERPIN (DUF716)-RELATED"/>
    <property type="match status" value="1"/>
</dbReference>
<proteinExistence type="inferred from homology"/>
<dbReference type="AlphaFoldDB" id="A0AAN8VNH4"/>
<keyword evidence="5 6" id="KW-0472">Membrane</keyword>
<accession>A0AAN8VNH4</accession>
<dbReference type="PANTHER" id="PTHR46285:SF3">
    <property type="entry name" value="PROTEINASE INHIBITOR I4, SERPIN (DUF716)"/>
    <property type="match status" value="1"/>
</dbReference>
<comment type="caution">
    <text evidence="7">The sequence shown here is derived from an EMBL/GenBank/DDBJ whole genome shotgun (WGS) entry which is preliminary data.</text>
</comment>
<feature type="transmembrane region" description="Helical" evidence="6">
    <location>
        <begin position="45"/>
        <end position="63"/>
    </location>
</feature>
<keyword evidence="4 6" id="KW-1133">Transmembrane helix</keyword>
<dbReference type="CDD" id="cd02120">
    <property type="entry name" value="PA_subtilisin_like"/>
    <property type="match status" value="1"/>
</dbReference>
<name>A0AAN8VNH4_9MAGN</name>
<dbReference type="Pfam" id="PF04819">
    <property type="entry name" value="DUF716"/>
    <property type="match status" value="1"/>
</dbReference>
<evidence type="ECO:0000313" key="7">
    <source>
        <dbReference type="EMBL" id="KAK6937029.1"/>
    </source>
</evidence>
<dbReference type="InterPro" id="IPR036852">
    <property type="entry name" value="Peptidase_S8/S53_dom_sf"/>
</dbReference>
<dbReference type="Proteomes" id="UP001370490">
    <property type="component" value="Unassembled WGS sequence"/>
</dbReference>
<comment type="similarity">
    <text evidence="2">Belongs to the TMEM45 family.</text>
</comment>
<dbReference type="GO" id="GO:0006508">
    <property type="term" value="P:proteolysis"/>
    <property type="evidence" value="ECO:0007669"/>
    <property type="project" value="InterPro"/>
</dbReference>
<sequence>MRYLELYLMMFGSSASIFMELFGGPAKHQPLDQDGTIPIVHLHNFEHASISLSIFIYAIFAIILDKVKPHAEYPFLIYIGSIAFAQELLLFHLHSTDHMGIEGQYHWLLQLVIAVCLITTILGIHYRKSFINSFVRSVGIMFQGIWMNLLGIVLWIPTFTYKGCYLSYEEGHYIERCHDDKSLQRAKAIANLQFCWFLTGVVIFSIVLYLVLVKFYGKKVEYKTLPYKKEDDVESETKSFIDIGKAFEPADLESNSSSPEPSSLCIEATLDPKAVAGKIVICDRGISPRVQKEIAVGETAAKSIKHYALTSKNATATLAVLGTRLGAHPTTVVAAFCSRGPNFLNLEILKPDMVAPGASVKVEPGTLQFTNKNQNYLIRLPSQQNLVNQNYLI</sequence>
<organism evidence="7 8">
    <name type="scientific">Dillenia turbinata</name>
    <dbReference type="NCBI Taxonomy" id="194707"/>
    <lineage>
        <taxon>Eukaryota</taxon>
        <taxon>Viridiplantae</taxon>
        <taxon>Streptophyta</taxon>
        <taxon>Embryophyta</taxon>
        <taxon>Tracheophyta</taxon>
        <taxon>Spermatophyta</taxon>
        <taxon>Magnoliopsida</taxon>
        <taxon>eudicotyledons</taxon>
        <taxon>Gunneridae</taxon>
        <taxon>Pentapetalae</taxon>
        <taxon>Dilleniales</taxon>
        <taxon>Dilleniaceae</taxon>
        <taxon>Dillenia</taxon>
    </lineage>
</organism>
<keyword evidence="3 6" id="KW-0812">Transmembrane</keyword>
<gene>
    <name evidence="7" type="ORF">RJ641_034059</name>
</gene>
<dbReference type="Gene3D" id="3.40.50.200">
    <property type="entry name" value="Peptidase S8/S53 domain"/>
    <property type="match status" value="1"/>
</dbReference>
<evidence type="ECO:0000256" key="2">
    <source>
        <dbReference type="ARBA" id="ARBA00006948"/>
    </source>
</evidence>
<feature type="transmembrane region" description="Helical" evidence="6">
    <location>
        <begin position="138"/>
        <end position="156"/>
    </location>
</feature>
<evidence type="ECO:0000256" key="5">
    <source>
        <dbReference type="ARBA" id="ARBA00023136"/>
    </source>
</evidence>
<protein>
    <submittedName>
        <fullName evidence="7">Uncharacterized protein</fullName>
    </submittedName>
</protein>
<feature type="transmembrane region" description="Helical" evidence="6">
    <location>
        <begin position="75"/>
        <end position="93"/>
    </location>
</feature>
<dbReference type="Gene3D" id="3.50.30.30">
    <property type="match status" value="2"/>
</dbReference>